<feature type="compositionally biased region" description="Basic and acidic residues" evidence="1">
    <location>
        <begin position="39"/>
        <end position="48"/>
    </location>
</feature>
<organism evidence="3 4">
    <name type="scientific">Nonomuraea insulae</name>
    <dbReference type="NCBI Taxonomy" id="1616787"/>
    <lineage>
        <taxon>Bacteria</taxon>
        <taxon>Bacillati</taxon>
        <taxon>Actinomycetota</taxon>
        <taxon>Actinomycetes</taxon>
        <taxon>Streptosporangiales</taxon>
        <taxon>Streptosporangiaceae</taxon>
        <taxon>Nonomuraea</taxon>
    </lineage>
</organism>
<evidence type="ECO:0000313" key="4">
    <source>
        <dbReference type="Proteomes" id="UP001596058"/>
    </source>
</evidence>
<feature type="compositionally biased region" description="Pro residues" evidence="1">
    <location>
        <begin position="17"/>
        <end position="32"/>
    </location>
</feature>
<reference evidence="4" key="1">
    <citation type="journal article" date="2019" name="Int. J. Syst. Evol. Microbiol.">
        <title>The Global Catalogue of Microorganisms (GCM) 10K type strain sequencing project: providing services to taxonomists for standard genome sequencing and annotation.</title>
        <authorList>
            <consortium name="The Broad Institute Genomics Platform"/>
            <consortium name="The Broad Institute Genome Sequencing Center for Infectious Disease"/>
            <person name="Wu L."/>
            <person name="Ma J."/>
        </authorList>
    </citation>
    <scope>NUCLEOTIDE SEQUENCE [LARGE SCALE GENOMIC DNA]</scope>
    <source>
        <strain evidence="4">CCUG 53903</strain>
    </source>
</reference>
<proteinExistence type="predicted"/>
<keyword evidence="2" id="KW-0472">Membrane</keyword>
<feature type="region of interest" description="Disordered" evidence="1">
    <location>
        <begin position="1"/>
        <end position="53"/>
    </location>
</feature>
<protein>
    <submittedName>
        <fullName evidence="3">Uncharacterized protein</fullName>
    </submittedName>
</protein>
<feature type="transmembrane region" description="Helical" evidence="2">
    <location>
        <begin position="57"/>
        <end position="75"/>
    </location>
</feature>
<comment type="caution">
    <text evidence="3">The sequence shown here is derived from an EMBL/GenBank/DDBJ whole genome shotgun (WGS) entry which is preliminary data.</text>
</comment>
<dbReference type="Proteomes" id="UP001596058">
    <property type="component" value="Unassembled WGS sequence"/>
</dbReference>
<keyword evidence="2" id="KW-1133">Transmembrane helix</keyword>
<gene>
    <name evidence="3" type="ORF">ACFPZ3_38765</name>
</gene>
<dbReference type="RefSeq" id="WP_379519336.1">
    <property type="nucleotide sequence ID" value="NZ_JBHSPA010000048.1"/>
</dbReference>
<dbReference type="EMBL" id="JBHSPA010000048">
    <property type="protein sequence ID" value="MFC5829842.1"/>
    <property type="molecule type" value="Genomic_DNA"/>
</dbReference>
<sequence length="79" mass="8451">MKRPVVPPVVPVTALVSPPPPSPTPAPTPTPSRTPSARAHVERAEPPQRRRNPMNTVLVSVVLVTAITSTTAVAFRSRR</sequence>
<evidence type="ECO:0000256" key="1">
    <source>
        <dbReference type="SAM" id="MobiDB-lite"/>
    </source>
</evidence>
<accession>A0ABW1CXE9</accession>
<keyword evidence="4" id="KW-1185">Reference proteome</keyword>
<evidence type="ECO:0000313" key="3">
    <source>
        <dbReference type="EMBL" id="MFC5829842.1"/>
    </source>
</evidence>
<keyword evidence="2" id="KW-0812">Transmembrane</keyword>
<feature type="compositionally biased region" description="Pro residues" evidence="1">
    <location>
        <begin position="1"/>
        <end position="10"/>
    </location>
</feature>
<evidence type="ECO:0000256" key="2">
    <source>
        <dbReference type="SAM" id="Phobius"/>
    </source>
</evidence>
<name>A0ABW1CXE9_9ACTN</name>